<feature type="signal peptide" evidence="2">
    <location>
        <begin position="1"/>
        <end position="19"/>
    </location>
</feature>
<sequence length="520" mass="57311">MKLVTHLLTLALALQGVSATSFFSHNNNHVGLMLESRANGKMPSYQQVLAASLKRYPGMKAADTSGKFRYNLKPCNDKCEKKNEVKDENGDCKPCPKGQKPDKDQTKCVPERKEQGKCENGKVLDPAAGGQDANTENPKCISDDDDKCPQGQTAASRRKGRDVDESTYEPSCAVDEDPDFKCDDPNTYDHKTILDDKIKHSCRSTRKHEDDKKKKYDERVQVSRTNKDSKSGDLEKERRKKNRSGWCFVAVASLGLFDFAEEIEALTDMEIEGMYAHFPEDAPDPSGDGSIPNYVVSLIYSVAGQIQMEGAGPGAVVGAIPKIVGAIKGSTTTSAAVKNIRSGSTRGPSSTAKTAASKSDTIRKIFKNEHMLDCVFTAAAVAGVSKRQERIQMKQGPYSLSIDWSRTEEMSKPAPDGVQITLRYDDHEDRLYKAAMTYNDGYHHWNGLSYEACQRPLINNGIVSLQVEGGCCAFYDGDNCESDTHMFDMENREHGDLQGDHRGTISSFWCTANPHCAGKP</sequence>
<dbReference type="EMBL" id="JPKY01000082">
    <property type="protein sequence ID" value="KFH42909.1"/>
    <property type="molecule type" value="Genomic_DNA"/>
</dbReference>
<feature type="region of interest" description="Disordered" evidence="1">
    <location>
        <begin position="82"/>
        <end position="172"/>
    </location>
</feature>
<evidence type="ECO:0000313" key="3">
    <source>
        <dbReference type="EMBL" id="KFH42909.1"/>
    </source>
</evidence>
<feature type="compositionally biased region" description="Basic and acidic residues" evidence="1">
    <location>
        <begin position="99"/>
        <end position="122"/>
    </location>
</feature>
<evidence type="ECO:0000256" key="1">
    <source>
        <dbReference type="SAM" id="MobiDB-lite"/>
    </source>
</evidence>
<gene>
    <name evidence="3" type="ORF">ACRE_063680</name>
</gene>
<proteinExistence type="predicted"/>
<evidence type="ECO:0000313" key="4">
    <source>
        <dbReference type="Proteomes" id="UP000029964"/>
    </source>
</evidence>
<organism evidence="3 4">
    <name type="scientific">Hapsidospora chrysogenum (strain ATCC 11550 / CBS 779.69 / DSM 880 / IAM 14645 / JCM 23072 / IMI 49137)</name>
    <name type="common">Acremonium chrysogenum</name>
    <dbReference type="NCBI Taxonomy" id="857340"/>
    <lineage>
        <taxon>Eukaryota</taxon>
        <taxon>Fungi</taxon>
        <taxon>Dikarya</taxon>
        <taxon>Ascomycota</taxon>
        <taxon>Pezizomycotina</taxon>
        <taxon>Sordariomycetes</taxon>
        <taxon>Hypocreomycetidae</taxon>
        <taxon>Hypocreales</taxon>
        <taxon>Bionectriaceae</taxon>
        <taxon>Hapsidospora</taxon>
    </lineage>
</organism>
<dbReference type="OrthoDB" id="5150738at2759"/>
<keyword evidence="4" id="KW-1185">Reference proteome</keyword>
<protein>
    <submittedName>
        <fullName evidence="3">Uncharacterized protein</fullName>
    </submittedName>
</protein>
<dbReference type="HOGENOM" id="CLU_523681_0_0_1"/>
<dbReference type="AlphaFoldDB" id="A0A086T0M7"/>
<evidence type="ECO:0000256" key="2">
    <source>
        <dbReference type="SAM" id="SignalP"/>
    </source>
</evidence>
<feature type="compositionally biased region" description="Basic and acidic residues" evidence="1">
    <location>
        <begin position="82"/>
        <end position="91"/>
    </location>
</feature>
<comment type="caution">
    <text evidence="3">The sequence shown here is derived from an EMBL/GenBank/DDBJ whole genome shotgun (WGS) entry which is preliminary data.</text>
</comment>
<name>A0A086T0M7_HAPC1</name>
<reference evidence="4" key="1">
    <citation type="journal article" date="2014" name="Genome Announc.">
        <title>Genome sequence and annotation of Acremonium chrysogenum, producer of the beta-lactam antibiotic cephalosporin C.</title>
        <authorList>
            <person name="Terfehr D."/>
            <person name="Dahlmann T.A."/>
            <person name="Specht T."/>
            <person name="Zadra I."/>
            <person name="Kuernsteiner H."/>
            <person name="Kueck U."/>
        </authorList>
    </citation>
    <scope>NUCLEOTIDE SEQUENCE [LARGE SCALE GENOMIC DNA]</scope>
    <source>
        <strain evidence="4">ATCC 11550 / CBS 779.69 / DSM 880 / IAM 14645 / JCM 23072 / IMI 49137</strain>
    </source>
</reference>
<accession>A0A086T0M7</accession>
<feature type="chain" id="PRO_5001815291" evidence="2">
    <location>
        <begin position="20"/>
        <end position="520"/>
    </location>
</feature>
<feature type="region of interest" description="Disordered" evidence="1">
    <location>
        <begin position="201"/>
        <end position="236"/>
    </location>
</feature>
<dbReference type="Proteomes" id="UP000029964">
    <property type="component" value="Unassembled WGS sequence"/>
</dbReference>
<feature type="compositionally biased region" description="Basic and acidic residues" evidence="1">
    <location>
        <begin position="207"/>
        <end position="236"/>
    </location>
</feature>
<keyword evidence="2" id="KW-0732">Signal</keyword>